<protein>
    <submittedName>
        <fullName evidence="2">Cbb3-type cytochrome c oxidase subunit I</fullName>
    </submittedName>
</protein>
<organism evidence="2 3">
    <name type="scientific">Marimonas arenosa</name>
    <dbReference type="NCBI Taxonomy" id="1795305"/>
    <lineage>
        <taxon>Bacteria</taxon>
        <taxon>Pseudomonadati</taxon>
        <taxon>Pseudomonadota</taxon>
        <taxon>Alphaproteobacteria</taxon>
        <taxon>Rhodobacterales</taxon>
        <taxon>Paracoccaceae</taxon>
        <taxon>Marimonas</taxon>
    </lineage>
</organism>
<feature type="transmembrane region" description="Helical" evidence="1">
    <location>
        <begin position="6"/>
        <end position="24"/>
    </location>
</feature>
<feature type="transmembrane region" description="Helical" evidence="1">
    <location>
        <begin position="36"/>
        <end position="58"/>
    </location>
</feature>
<proteinExistence type="predicted"/>
<dbReference type="InterPro" id="IPR036927">
    <property type="entry name" value="Cyt_c_oxase-like_su1_sf"/>
</dbReference>
<dbReference type="SUPFAM" id="SSF81442">
    <property type="entry name" value="Cytochrome c oxidase subunit I-like"/>
    <property type="match status" value="1"/>
</dbReference>
<dbReference type="AlphaFoldDB" id="A0AAE4B5C1"/>
<sequence>MKGVALYFFVTAVLAVTGGMIWGIQMSATGNHMLAGAHAHLNLVGWATMALFGIYYHLTPAASEAALAKIHYGVALAGLVIMVPGIVQAIRQTGETMAKIGSVLTLLSMVIFLVTVLIHARRTT</sequence>
<comment type="caution">
    <text evidence="2">The sequence shown here is derived from an EMBL/GenBank/DDBJ whole genome shotgun (WGS) entry which is preliminary data.</text>
</comment>
<keyword evidence="1" id="KW-1133">Transmembrane helix</keyword>
<dbReference type="Gene3D" id="1.20.210.10">
    <property type="entry name" value="Cytochrome c oxidase-like, subunit I domain"/>
    <property type="match status" value="1"/>
</dbReference>
<dbReference type="Proteomes" id="UP001226762">
    <property type="component" value="Unassembled WGS sequence"/>
</dbReference>
<evidence type="ECO:0000313" key="3">
    <source>
        <dbReference type="Proteomes" id="UP001226762"/>
    </source>
</evidence>
<keyword evidence="1" id="KW-0812">Transmembrane</keyword>
<feature type="transmembrane region" description="Helical" evidence="1">
    <location>
        <begin position="102"/>
        <end position="120"/>
    </location>
</feature>
<reference evidence="2" key="1">
    <citation type="submission" date="2022-07" db="EMBL/GenBank/DDBJ databases">
        <authorList>
            <person name="Otstavnykh N."/>
            <person name="Isaeva M."/>
            <person name="Bystritskaya E."/>
        </authorList>
    </citation>
    <scope>NUCLEOTIDE SEQUENCE</scope>
    <source>
        <strain evidence="2">KCTC 52189</strain>
    </source>
</reference>
<feature type="transmembrane region" description="Helical" evidence="1">
    <location>
        <begin position="70"/>
        <end position="90"/>
    </location>
</feature>
<dbReference type="EMBL" id="JANHAX010000004">
    <property type="protein sequence ID" value="MDQ2090982.1"/>
    <property type="molecule type" value="Genomic_DNA"/>
</dbReference>
<reference evidence="2" key="2">
    <citation type="submission" date="2023-02" db="EMBL/GenBank/DDBJ databases">
        <title>'Rhodoalgimonas zhirmunskyi' gen. nov., isolated from a red alga.</title>
        <authorList>
            <person name="Nedashkovskaya O.I."/>
            <person name="Otstavnykh N.Y."/>
            <person name="Bystritskaya E.P."/>
            <person name="Balabanova L.A."/>
            <person name="Isaeva M.P."/>
        </authorList>
    </citation>
    <scope>NUCLEOTIDE SEQUENCE</scope>
    <source>
        <strain evidence="2">KCTC 52189</strain>
    </source>
</reference>
<gene>
    <name evidence="2" type="ORF">NO357_13845</name>
</gene>
<name>A0AAE4B5C1_9RHOB</name>
<keyword evidence="1" id="KW-0472">Membrane</keyword>
<dbReference type="RefSeq" id="WP_306736271.1">
    <property type="nucleotide sequence ID" value="NZ_JANHAX010000004.1"/>
</dbReference>
<accession>A0AAE4B5C1</accession>
<evidence type="ECO:0000256" key="1">
    <source>
        <dbReference type="SAM" id="Phobius"/>
    </source>
</evidence>
<evidence type="ECO:0000313" key="2">
    <source>
        <dbReference type="EMBL" id="MDQ2090982.1"/>
    </source>
</evidence>
<keyword evidence="3" id="KW-1185">Reference proteome</keyword>